<feature type="domain" description="Carboxylesterase type B" evidence="1">
    <location>
        <begin position="16"/>
        <end position="521"/>
    </location>
</feature>
<dbReference type="InterPro" id="IPR029058">
    <property type="entry name" value="AB_hydrolase_fold"/>
</dbReference>
<dbReference type="Proteomes" id="UP000177622">
    <property type="component" value="Unassembled WGS sequence"/>
</dbReference>
<proteinExistence type="predicted"/>
<protein>
    <recommendedName>
        <fullName evidence="1">Carboxylesterase type B domain-containing protein</fullName>
    </recommendedName>
</protein>
<organism evidence="2 3">
    <name type="scientific">Penicillium arizonense</name>
    <dbReference type="NCBI Taxonomy" id="1835702"/>
    <lineage>
        <taxon>Eukaryota</taxon>
        <taxon>Fungi</taxon>
        <taxon>Dikarya</taxon>
        <taxon>Ascomycota</taxon>
        <taxon>Pezizomycotina</taxon>
        <taxon>Eurotiomycetes</taxon>
        <taxon>Eurotiomycetidae</taxon>
        <taxon>Eurotiales</taxon>
        <taxon>Aspergillaceae</taxon>
        <taxon>Penicillium</taxon>
    </lineage>
</organism>
<dbReference type="STRING" id="1835702.A0A1F5L2J8"/>
<dbReference type="Gene3D" id="3.40.50.1820">
    <property type="entry name" value="alpha/beta hydrolase"/>
    <property type="match status" value="1"/>
</dbReference>
<keyword evidence="3" id="KW-1185">Reference proteome</keyword>
<dbReference type="OrthoDB" id="408631at2759"/>
<dbReference type="GO" id="GO:0017000">
    <property type="term" value="P:antibiotic biosynthetic process"/>
    <property type="evidence" value="ECO:0007669"/>
    <property type="project" value="UniProtKB-ARBA"/>
</dbReference>
<dbReference type="Pfam" id="PF00135">
    <property type="entry name" value="COesterase"/>
    <property type="match status" value="1"/>
</dbReference>
<accession>A0A1F5L2J8</accession>
<dbReference type="InterPro" id="IPR002018">
    <property type="entry name" value="CarbesteraseB"/>
</dbReference>
<evidence type="ECO:0000259" key="1">
    <source>
        <dbReference type="Pfam" id="PF00135"/>
    </source>
</evidence>
<name>A0A1F5L2J8_PENAI</name>
<sequence>MLTYVALTHGMHHPSPTAITRNGTIRGVYLPSFQQDLFLGIPYARAPRLDNPKPINTTYDQDAPFDASRYGNTCYGFGSNELLGLTQSEDCLNLNIIRPAPAKGSSADPMWNLSYIVQRSVQEEQPLLAVSVNYRLSFLGFPGGREAQNAGVTNLGFKDQRLALAWIQENIVAFGGDPSRLVAYGGRGGGELFRGAIAVSGFVTGAALPKTDEMQAGFDKLVGMANCTMAEDKLECLRGTSLYNLYPIEGSIGVEWGPVIDGDFLQRPPAWEIRDGNCVRVPLLLGSNSDEGLIKVTASGYFPNRTNETTVLLETSFPRLQHSVIKQLLDLYPEDGKREAPPYSLSPDFAWCQAMNAVSLPCGSQYRRSAAMLGDYVSHAPRRYMAQLWSRLGLPTYSFHFKAATTGIPIQYFYGLGPGFANHGAELAYEMGLPGGISTPIQFYPPAKNVSGHIALSKEMNRRWIAFVSRKDPNELRDRNLSLQWREYNMSTSNFVFDATDEDLNLHVETDDYRQQACQIWMDNVAHTDYSDHVPQET</sequence>
<comment type="caution">
    <text evidence="2">The sequence shown here is derived from an EMBL/GenBank/DDBJ whole genome shotgun (WGS) entry which is preliminary data.</text>
</comment>
<dbReference type="AlphaFoldDB" id="A0A1F5L2J8"/>
<dbReference type="GO" id="GO:0072330">
    <property type="term" value="P:monocarboxylic acid biosynthetic process"/>
    <property type="evidence" value="ECO:0007669"/>
    <property type="project" value="UniProtKB-ARBA"/>
</dbReference>
<dbReference type="GeneID" id="34582153"/>
<dbReference type="RefSeq" id="XP_022482728.1">
    <property type="nucleotide sequence ID" value="XM_022637419.1"/>
</dbReference>
<dbReference type="PANTHER" id="PTHR11559">
    <property type="entry name" value="CARBOXYLESTERASE"/>
    <property type="match status" value="1"/>
</dbReference>
<gene>
    <name evidence="2" type="ORF">PENARI_c052G05946</name>
</gene>
<dbReference type="InterPro" id="IPR050309">
    <property type="entry name" value="Type-B_Carboxylest/Lipase"/>
</dbReference>
<dbReference type="SUPFAM" id="SSF53474">
    <property type="entry name" value="alpha/beta-Hydrolases"/>
    <property type="match status" value="1"/>
</dbReference>
<dbReference type="EMBL" id="LXJU01000052">
    <property type="protein sequence ID" value="OGE47267.1"/>
    <property type="molecule type" value="Genomic_DNA"/>
</dbReference>
<evidence type="ECO:0000313" key="2">
    <source>
        <dbReference type="EMBL" id="OGE47267.1"/>
    </source>
</evidence>
<reference evidence="2 3" key="1">
    <citation type="journal article" date="2016" name="Sci. Rep.">
        <title>Penicillium arizonense, a new, genome sequenced fungal species, reveals a high chemical diversity in secreted metabolites.</title>
        <authorList>
            <person name="Grijseels S."/>
            <person name="Nielsen J.C."/>
            <person name="Randelovic M."/>
            <person name="Nielsen J."/>
            <person name="Nielsen K.F."/>
            <person name="Workman M."/>
            <person name="Frisvad J.C."/>
        </authorList>
    </citation>
    <scope>NUCLEOTIDE SEQUENCE [LARGE SCALE GENOMIC DNA]</scope>
    <source>
        <strain evidence="2 3">CBS 141311</strain>
    </source>
</reference>
<evidence type="ECO:0000313" key="3">
    <source>
        <dbReference type="Proteomes" id="UP000177622"/>
    </source>
</evidence>